<reference evidence="1 2" key="1">
    <citation type="submission" date="2009-01" db="EMBL/GenBank/DDBJ databases">
        <authorList>
            <person name="Qin X."/>
            <person name="Bachman B."/>
            <person name="Battles P."/>
            <person name="Bell A."/>
            <person name="Bess C."/>
            <person name="Bickham C."/>
            <person name="Chaboub L."/>
            <person name="Chen D."/>
            <person name="Coyle M."/>
            <person name="Deiros D.R."/>
            <person name="Dinh H."/>
            <person name="Forbes L."/>
            <person name="Fowler G."/>
            <person name="Francisco L."/>
            <person name="Fu Q."/>
            <person name="Gubbala S."/>
            <person name="Hale W."/>
            <person name="Han Y."/>
            <person name="Hemphill L."/>
            <person name="Highlander S.K."/>
            <person name="Hirani K."/>
            <person name="Hogues M."/>
            <person name="Jackson L."/>
            <person name="Jakkamsetti A."/>
            <person name="Javaid M."/>
            <person name="Jiang H."/>
            <person name="Korchina V."/>
            <person name="Kovar C."/>
            <person name="Lara F."/>
            <person name="Lee S."/>
            <person name="Mata R."/>
            <person name="Mathew T."/>
            <person name="Moen C."/>
            <person name="Morales K."/>
            <person name="Munidasa M."/>
            <person name="Nazareth L."/>
            <person name="Ngo R."/>
            <person name="Nguyen L."/>
            <person name="Okwuonu G."/>
            <person name="Ongeri F."/>
            <person name="Patil S."/>
            <person name="Petrosino J."/>
            <person name="Pham C."/>
            <person name="Pham P."/>
            <person name="Pu L.-L."/>
            <person name="Puazo M."/>
            <person name="Raj R."/>
            <person name="Reid J."/>
            <person name="Rouhana J."/>
            <person name="Saada N."/>
            <person name="Shang Y."/>
            <person name="Simmons D."/>
            <person name="Thornton R."/>
            <person name="Warren J."/>
            <person name="Weissenberger G."/>
            <person name="Zhang J."/>
            <person name="Zhang L."/>
            <person name="Zhou C."/>
            <person name="Zhu D."/>
            <person name="Muzny D."/>
            <person name="Worley K."/>
            <person name="Gibbs R."/>
        </authorList>
    </citation>
    <scope>NUCLEOTIDE SEQUENCE [LARGE SCALE GENOMIC DNA]</scope>
    <source>
        <strain evidence="2">ATCC 8290 / DSM 20176 / CCUG 30140 / JCM 1155 / KCTC 3500 / NBRC 15886 / NCIMB 8040 / NRRL B-1843 / 9</strain>
    </source>
</reference>
<name>C0XKC1_LENH9</name>
<proteinExistence type="predicted"/>
<organism evidence="1 2">
    <name type="scientific">Lentilactobacillus hilgardii (strain ATCC 8290 / DSM 20176 / CCUG 30140 / JCM 1155 / KCTC 3500 / NBRC 15886 / NCIMB 8040 / NRRL B-1843 / 9)</name>
    <dbReference type="NCBI Taxonomy" id="1423757"/>
    <lineage>
        <taxon>Bacteria</taxon>
        <taxon>Bacillati</taxon>
        <taxon>Bacillota</taxon>
        <taxon>Bacilli</taxon>
        <taxon>Lactobacillales</taxon>
        <taxon>Lactobacillaceae</taxon>
        <taxon>Lentilactobacillus</taxon>
    </lineage>
</organism>
<dbReference type="RefSeq" id="WP_003634829.1">
    <property type="nucleotide sequence ID" value="NZ_GG669992.1"/>
</dbReference>
<gene>
    <name evidence="1" type="ORF">HMPREF0519_1682</name>
</gene>
<dbReference type="HOGENOM" id="CLU_907662_0_0_9"/>
<keyword evidence="2" id="KW-1185">Reference proteome</keyword>
<feature type="non-terminal residue" evidence="1">
    <location>
        <position position="307"/>
    </location>
</feature>
<dbReference type="Proteomes" id="UP000003752">
    <property type="component" value="Unassembled WGS sequence"/>
</dbReference>
<sequence>MKKSRIVLVTLLTSLGLAVAIGVQNSHFIGNQLNTGIVAKADVVNSSITSRRGGTTPISTPWESDSKVPRISQYFYLSTPDGKEKSLYGLVNQLSVDPEKKDRAAVDISKNTKDLLINADLTNPTEQPIKISYAIKFAGNSTDGPVLTIGKSTSNDQLLSAKALGGDPQWDTLPNNSGVTVTEATVGATSVDYKPVSAQYSIADQNKVTGIMFSQVMLQPGTTHIKIPVKVTNLANAGSSATQREGLITNALYNYYYGTDHGTSTGSEFSVGVFDKNVGASDATINTGTPVSASTFKADPADTTTIT</sequence>
<dbReference type="EMBL" id="ACGP01000155">
    <property type="protein sequence ID" value="EEI24177.1"/>
    <property type="molecule type" value="Genomic_DNA"/>
</dbReference>
<comment type="caution">
    <text evidence="1">The sequence shown here is derived from an EMBL/GenBank/DDBJ whole genome shotgun (WGS) entry which is preliminary data.</text>
</comment>
<evidence type="ECO:0000313" key="1">
    <source>
        <dbReference type="EMBL" id="EEI24177.1"/>
    </source>
</evidence>
<evidence type="ECO:0000313" key="2">
    <source>
        <dbReference type="Proteomes" id="UP000003752"/>
    </source>
</evidence>
<accession>C0XKC1</accession>
<protein>
    <submittedName>
        <fullName evidence="1">Uncharacterized protein</fullName>
    </submittedName>
</protein>
<dbReference type="AlphaFoldDB" id="C0XKC1"/>